<dbReference type="OrthoDB" id="10014223at2759"/>
<dbReference type="CDD" id="cd00027">
    <property type="entry name" value="BRCT"/>
    <property type="match status" value="1"/>
</dbReference>
<dbReference type="InterPro" id="IPR036420">
    <property type="entry name" value="BRCT_dom_sf"/>
</dbReference>
<evidence type="ECO:0000259" key="2">
    <source>
        <dbReference type="PROSITE" id="PS50172"/>
    </source>
</evidence>
<evidence type="ECO:0000313" key="6">
    <source>
        <dbReference type="Proteomes" id="UP000663832"/>
    </source>
</evidence>
<feature type="compositionally biased region" description="Polar residues" evidence="1">
    <location>
        <begin position="275"/>
        <end position="286"/>
    </location>
</feature>
<proteinExistence type="predicted"/>
<feature type="domain" description="BRCT" evidence="2">
    <location>
        <begin position="422"/>
        <end position="487"/>
    </location>
</feature>
<dbReference type="Proteomes" id="UP000663877">
    <property type="component" value="Unassembled WGS sequence"/>
</dbReference>
<feature type="compositionally biased region" description="Polar residues" evidence="1">
    <location>
        <begin position="136"/>
        <end position="156"/>
    </location>
</feature>
<name>A0A815BWZ6_9BILA</name>
<feature type="compositionally biased region" description="Basic and acidic residues" evidence="1">
    <location>
        <begin position="157"/>
        <end position="171"/>
    </location>
</feature>
<dbReference type="EMBL" id="CAJNOI010000148">
    <property type="protein sequence ID" value="CAF1130218.1"/>
    <property type="molecule type" value="Genomic_DNA"/>
</dbReference>
<feature type="compositionally biased region" description="Acidic residues" evidence="1">
    <location>
        <begin position="83"/>
        <end position="98"/>
    </location>
</feature>
<feature type="compositionally biased region" description="Basic and acidic residues" evidence="1">
    <location>
        <begin position="107"/>
        <end position="116"/>
    </location>
</feature>
<dbReference type="AlphaFoldDB" id="A0A815BWZ6"/>
<comment type="caution">
    <text evidence="4">The sequence shown here is derived from an EMBL/GenBank/DDBJ whole genome shotgun (WGS) entry which is preliminary data.</text>
</comment>
<reference evidence="4" key="1">
    <citation type="submission" date="2021-02" db="EMBL/GenBank/DDBJ databases">
        <authorList>
            <person name="Nowell W R."/>
        </authorList>
    </citation>
    <scope>NUCLEOTIDE SEQUENCE</scope>
</reference>
<evidence type="ECO:0000256" key="1">
    <source>
        <dbReference type="SAM" id="MobiDB-lite"/>
    </source>
</evidence>
<dbReference type="EMBL" id="CAJNOM010000246">
    <property type="protein sequence ID" value="CAF1279204.1"/>
    <property type="molecule type" value="Genomic_DNA"/>
</dbReference>
<accession>A0A815BWZ6</accession>
<feature type="compositionally biased region" description="Pro residues" evidence="1">
    <location>
        <begin position="247"/>
        <end position="257"/>
    </location>
</feature>
<feature type="compositionally biased region" description="Basic residues" evidence="1">
    <location>
        <begin position="210"/>
        <end position="219"/>
    </location>
</feature>
<feature type="domain" description="BRCT" evidence="2">
    <location>
        <begin position="505"/>
        <end position="608"/>
    </location>
</feature>
<dbReference type="PROSITE" id="PS50172">
    <property type="entry name" value="BRCT"/>
    <property type="match status" value="2"/>
</dbReference>
<evidence type="ECO:0000313" key="4">
    <source>
        <dbReference type="EMBL" id="CAF1279204.1"/>
    </source>
</evidence>
<keyword evidence="6" id="KW-1185">Reference proteome</keyword>
<dbReference type="EMBL" id="CAJNOM010000477">
    <property type="protein sequence ID" value="CAF1459922.1"/>
    <property type="molecule type" value="Genomic_DNA"/>
</dbReference>
<feature type="region of interest" description="Disordered" evidence="1">
    <location>
        <begin position="57"/>
        <end position="171"/>
    </location>
</feature>
<dbReference type="Gene3D" id="3.40.50.10190">
    <property type="entry name" value="BRCT domain"/>
    <property type="match status" value="2"/>
</dbReference>
<feature type="compositionally biased region" description="Polar residues" evidence="1">
    <location>
        <begin position="359"/>
        <end position="375"/>
    </location>
</feature>
<protein>
    <recommendedName>
        <fullName evidence="2">BRCT domain-containing protein</fullName>
    </recommendedName>
</protein>
<dbReference type="InterPro" id="IPR001357">
    <property type="entry name" value="BRCT_dom"/>
</dbReference>
<evidence type="ECO:0000313" key="5">
    <source>
        <dbReference type="EMBL" id="CAF1459922.1"/>
    </source>
</evidence>
<feature type="region of interest" description="Disordered" evidence="1">
    <location>
        <begin position="202"/>
        <end position="289"/>
    </location>
</feature>
<dbReference type="SUPFAM" id="SSF52113">
    <property type="entry name" value="BRCT domain"/>
    <property type="match status" value="2"/>
</dbReference>
<feature type="region of interest" description="Disordered" evidence="1">
    <location>
        <begin position="318"/>
        <end position="384"/>
    </location>
</feature>
<gene>
    <name evidence="3" type="ORF">BJG266_LOCUS22957</name>
    <name evidence="4" type="ORF">QVE165_LOCUS30045</name>
    <name evidence="5" type="ORF">QVE165_LOCUS40875</name>
</gene>
<evidence type="ECO:0000313" key="3">
    <source>
        <dbReference type="EMBL" id="CAF1130218.1"/>
    </source>
</evidence>
<dbReference type="Proteomes" id="UP000663832">
    <property type="component" value="Unassembled WGS sequence"/>
</dbReference>
<feature type="compositionally biased region" description="Low complexity" evidence="1">
    <location>
        <begin position="324"/>
        <end position="342"/>
    </location>
</feature>
<sequence length="608" mass="68994">MTPGTKRTIITSKTTGRRYFLVRSAHRPSGRRYYVCTNPTCKARVSREADLYCKAHAQDQPEQQQQQLENDDTADISTKSDPIDENDIEDNGEVLEEETSTKTRKNTKTDSNRVEQVEETENNDSPNKHNTEEVNDSNPTDSSTPLSPNSQTNRQVQIDEKTGTRTFRDSSGRRRYLCAQLPCANILRRQSDIFCRLHMPTEKTDDNSKRTSRTSKRKSAPPVSNQPKKNRYRSPFQTPVTTTTSSSPPPSAAPPAAPENGTNGSQSDEYETPKKSNTPQRIGTTRTFRDASGKLRFLCSITTCHSRVPRQSELYCKRHQQEAQNKQSESSTTQSSTTNGTNNEEKSNNQLEAMDVQIDKTTSSRQTTSDVPVQSETKKRKRESSISLSLIPANQIVIATTTLLDDQWTDVLSFIRQFPQVQLSTNLNVNNLTTHLLVDDSENHLHCTITKKIVQAAVRQHIFIISSRWLNECIRLNTFIDEHSYEIQSDSHTTLRLSKQDLNLTNKYLFSPTSQSLYAFAIECRQCQGSINRSELIELIQLTGAQLFQMEQAVDILIVLCDTNDKNLNKIKEKYIQAPASNIKYVTSDFLLKSIIKFEIQDIDKYSL</sequence>
<organism evidence="4 6">
    <name type="scientific">Adineta steineri</name>
    <dbReference type="NCBI Taxonomy" id="433720"/>
    <lineage>
        <taxon>Eukaryota</taxon>
        <taxon>Metazoa</taxon>
        <taxon>Spiralia</taxon>
        <taxon>Gnathifera</taxon>
        <taxon>Rotifera</taxon>
        <taxon>Eurotatoria</taxon>
        <taxon>Bdelloidea</taxon>
        <taxon>Adinetida</taxon>
        <taxon>Adinetidae</taxon>
        <taxon>Adineta</taxon>
    </lineage>
</organism>